<comment type="similarity">
    <text evidence="1 6">Belongs to the XseB family.</text>
</comment>
<keyword evidence="3 6" id="KW-0540">Nuclease</keyword>
<evidence type="ECO:0000313" key="8">
    <source>
        <dbReference type="Proteomes" id="UP000538666"/>
    </source>
</evidence>
<dbReference type="GO" id="GO:0009318">
    <property type="term" value="C:exodeoxyribonuclease VII complex"/>
    <property type="evidence" value="ECO:0007669"/>
    <property type="project" value="UniProtKB-UniRule"/>
</dbReference>
<dbReference type="GO" id="GO:0008855">
    <property type="term" value="F:exodeoxyribonuclease VII activity"/>
    <property type="evidence" value="ECO:0007669"/>
    <property type="project" value="UniProtKB-UniRule"/>
</dbReference>
<accession>A0A841JU03</accession>
<evidence type="ECO:0000256" key="5">
    <source>
        <dbReference type="ARBA" id="ARBA00022839"/>
    </source>
</evidence>
<dbReference type="PIRSF" id="PIRSF006488">
    <property type="entry name" value="Exonuc_VII_S"/>
    <property type="match status" value="1"/>
</dbReference>
<sequence length="76" mass="8495">MATFEDSLKQLETIVGQLERGDLPLEDSVKLFEQGMQLSSDCKKQLEEAEGKVEILIKQRDGSMKREAFAPLAAPK</sequence>
<dbReference type="HAMAP" id="MF_00337">
    <property type="entry name" value="Exonuc_7_S"/>
    <property type="match status" value="1"/>
</dbReference>
<gene>
    <name evidence="6" type="primary">xseB</name>
    <name evidence="7" type="ORF">HNQ77_001934</name>
</gene>
<comment type="subcellular location">
    <subcellularLocation>
        <location evidence="6">Cytoplasm</location>
    </subcellularLocation>
</comment>
<organism evidence="7 8">
    <name type="scientific">Silvibacterium bohemicum</name>
    <dbReference type="NCBI Taxonomy" id="1577686"/>
    <lineage>
        <taxon>Bacteria</taxon>
        <taxon>Pseudomonadati</taxon>
        <taxon>Acidobacteriota</taxon>
        <taxon>Terriglobia</taxon>
        <taxon>Terriglobales</taxon>
        <taxon>Acidobacteriaceae</taxon>
        <taxon>Silvibacterium</taxon>
    </lineage>
</organism>
<keyword evidence="5 6" id="KW-0269">Exonuclease</keyword>
<evidence type="ECO:0000256" key="1">
    <source>
        <dbReference type="ARBA" id="ARBA00009998"/>
    </source>
</evidence>
<reference evidence="7 8" key="1">
    <citation type="submission" date="2020-08" db="EMBL/GenBank/DDBJ databases">
        <title>Genomic Encyclopedia of Type Strains, Phase IV (KMG-IV): sequencing the most valuable type-strain genomes for metagenomic binning, comparative biology and taxonomic classification.</title>
        <authorList>
            <person name="Goeker M."/>
        </authorList>
    </citation>
    <scope>NUCLEOTIDE SEQUENCE [LARGE SCALE GENOMIC DNA]</scope>
    <source>
        <strain evidence="7 8">DSM 103733</strain>
    </source>
</reference>
<name>A0A841JU03_9BACT</name>
<dbReference type="GO" id="GO:0005829">
    <property type="term" value="C:cytosol"/>
    <property type="evidence" value="ECO:0007669"/>
    <property type="project" value="TreeGrafter"/>
</dbReference>
<dbReference type="EMBL" id="JACHEK010000003">
    <property type="protein sequence ID" value="MBB6143985.1"/>
    <property type="molecule type" value="Genomic_DNA"/>
</dbReference>
<comment type="catalytic activity">
    <reaction evidence="6">
        <text>Exonucleolytic cleavage in either 5'- to 3'- or 3'- to 5'-direction to yield nucleoside 5'-phosphates.</text>
        <dbReference type="EC" id="3.1.11.6"/>
    </reaction>
</comment>
<comment type="caution">
    <text evidence="7">The sequence shown here is derived from an EMBL/GenBank/DDBJ whole genome shotgun (WGS) entry which is preliminary data.</text>
</comment>
<dbReference type="Proteomes" id="UP000538666">
    <property type="component" value="Unassembled WGS sequence"/>
</dbReference>
<evidence type="ECO:0000256" key="3">
    <source>
        <dbReference type="ARBA" id="ARBA00022722"/>
    </source>
</evidence>
<dbReference type="PANTHER" id="PTHR34137:SF1">
    <property type="entry name" value="EXODEOXYRIBONUCLEASE 7 SMALL SUBUNIT"/>
    <property type="match status" value="1"/>
</dbReference>
<keyword evidence="8" id="KW-1185">Reference proteome</keyword>
<dbReference type="PANTHER" id="PTHR34137">
    <property type="entry name" value="EXODEOXYRIBONUCLEASE 7 SMALL SUBUNIT"/>
    <property type="match status" value="1"/>
</dbReference>
<dbReference type="EC" id="3.1.11.6" evidence="6"/>
<dbReference type="NCBIfam" id="NF002140">
    <property type="entry name" value="PRK00977.1-4"/>
    <property type="match status" value="1"/>
</dbReference>
<dbReference type="AlphaFoldDB" id="A0A841JU03"/>
<comment type="function">
    <text evidence="6">Bidirectionally degrades single-stranded DNA into large acid-insoluble oligonucleotides, which are then degraded further into small acid-soluble oligonucleotides.</text>
</comment>
<evidence type="ECO:0000256" key="4">
    <source>
        <dbReference type="ARBA" id="ARBA00022801"/>
    </source>
</evidence>
<proteinExistence type="inferred from homology"/>
<dbReference type="GO" id="GO:0006308">
    <property type="term" value="P:DNA catabolic process"/>
    <property type="evidence" value="ECO:0007669"/>
    <property type="project" value="UniProtKB-UniRule"/>
</dbReference>
<protein>
    <recommendedName>
        <fullName evidence="6">Exodeoxyribonuclease 7 small subunit</fullName>
        <ecNumber evidence="6">3.1.11.6</ecNumber>
    </recommendedName>
    <alternativeName>
        <fullName evidence="6">Exodeoxyribonuclease VII small subunit</fullName>
        <shortName evidence="6">Exonuclease VII small subunit</shortName>
    </alternativeName>
</protein>
<dbReference type="InterPro" id="IPR037004">
    <property type="entry name" value="Exonuc_VII_ssu_sf"/>
</dbReference>
<dbReference type="SUPFAM" id="SSF116842">
    <property type="entry name" value="XseB-like"/>
    <property type="match status" value="1"/>
</dbReference>
<dbReference type="Pfam" id="PF02609">
    <property type="entry name" value="Exonuc_VII_S"/>
    <property type="match status" value="1"/>
</dbReference>
<dbReference type="Gene3D" id="1.10.287.1040">
    <property type="entry name" value="Exonuclease VII, small subunit"/>
    <property type="match status" value="1"/>
</dbReference>
<comment type="subunit">
    <text evidence="6">Heterooligomer composed of large and small subunits.</text>
</comment>
<dbReference type="NCBIfam" id="TIGR01280">
    <property type="entry name" value="xseB"/>
    <property type="match status" value="1"/>
</dbReference>
<dbReference type="InterPro" id="IPR003761">
    <property type="entry name" value="Exonuc_VII_S"/>
</dbReference>
<evidence type="ECO:0000256" key="2">
    <source>
        <dbReference type="ARBA" id="ARBA00022490"/>
    </source>
</evidence>
<dbReference type="RefSeq" id="WP_050058462.1">
    <property type="nucleotide sequence ID" value="NZ_JACHEK010000003.1"/>
</dbReference>
<evidence type="ECO:0000313" key="7">
    <source>
        <dbReference type="EMBL" id="MBB6143985.1"/>
    </source>
</evidence>
<dbReference type="OrthoDB" id="122704at2"/>
<keyword evidence="2 6" id="KW-0963">Cytoplasm</keyword>
<keyword evidence="4 6" id="KW-0378">Hydrolase</keyword>
<evidence type="ECO:0000256" key="6">
    <source>
        <dbReference type="HAMAP-Rule" id="MF_00337"/>
    </source>
</evidence>